<dbReference type="InterPro" id="IPR021740">
    <property type="entry name" value="Velvet"/>
</dbReference>
<dbReference type="EMBL" id="KV454477">
    <property type="protein sequence ID" value="ODV62281.1"/>
    <property type="molecule type" value="Genomic_DNA"/>
</dbReference>
<evidence type="ECO:0000256" key="6">
    <source>
        <dbReference type="ARBA" id="ARBA00038045"/>
    </source>
</evidence>
<dbReference type="PANTHER" id="PTHR33572">
    <property type="entry name" value="SPORE DEVELOPMENT REGULATOR VOSA"/>
    <property type="match status" value="1"/>
</dbReference>
<dbReference type="AlphaFoldDB" id="A0A1D2VKZ9"/>
<comment type="subcellular location">
    <subcellularLocation>
        <location evidence="1">Nucleus</location>
    </subcellularLocation>
</comment>
<organism evidence="8 9">
    <name type="scientific">Ascoidea rubescens DSM 1968</name>
    <dbReference type="NCBI Taxonomy" id="1344418"/>
    <lineage>
        <taxon>Eukaryota</taxon>
        <taxon>Fungi</taxon>
        <taxon>Dikarya</taxon>
        <taxon>Ascomycota</taxon>
        <taxon>Saccharomycotina</taxon>
        <taxon>Saccharomycetes</taxon>
        <taxon>Ascoideaceae</taxon>
        <taxon>Ascoidea</taxon>
    </lineage>
</organism>
<dbReference type="InParanoid" id="A0A1D2VKZ9"/>
<keyword evidence="9" id="KW-1185">Reference proteome</keyword>
<comment type="similarity">
    <text evidence="6">Belongs to the velvet family. VelB subfamily.</text>
</comment>
<evidence type="ECO:0000256" key="4">
    <source>
        <dbReference type="ARBA" id="ARBA00023163"/>
    </source>
</evidence>
<dbReference type="Proteomes" id="UP000095038">
    <property type="component" value="Unassembled WGS sequence"/>
</dbReference>
<dbReference type="RefSeq" id="XP_020048588.1">
    <property type="nucleotide sequence ID" value="XM_020192788.1"/>
</dbReference>
<dbReference type="OrthoDB" id="1746739at2759"/>
<keyword evidence="5" id="KW-0539">Nucleus</keyword>
<accession>A0A1D2VKZ9</accession>
<name>A0A1D2VKZ9_9ASCO</name>
<dbReference type="InterPro" id="IPR037525">
    <property type="entry name" value="Velvet_dom"/>
</dbReference>
<keyword evidence="2" id="KW-0749">Sporulation</keyword>
<keyword evidence="3" id="KW-0805">Transcription regulation</keyword>
<evidence type="ECO:0000313" key="8">
    <source>
        <dbReference type="EMBL" id="ODV62281.1"/>
    </source>
</evidence>
<keyword evidence="4" id="KW-0804">Transcription</keyword>
<evidence type="ECO:0000259" key="7">
    <source>
        <dbReference type="PROSITE" id="PS51821"/>
    </source>
</evidence>
<dbReference type="PANTHER" id="PTHR33572:SF3">
    <property type="entry name" value="VELVET COMPLEX SUBUNIT B"/>
    <property type="match status" value="1"/>
</dbReference>
<dbReference type="GeneID" id="30966424"/>
<dbReference type="STRING" id="1344418.A0A1D2VKZ9"/>
<evidence type="ECO:0000256" key="5">
    <source>
        <dbReference type="ARBA" id="ARBA00023242"/>
    </source>
</evidence>
<dbReference type="GO" id="GO:0030435">
    <property type="term" value="P:sporulation resulting in formation of a cellular spore"/>
    <property type="evidence" value="ECO:0007669"/>
    <property type="project" value="UniProtKB-KW"/>
</dbReference>
<evidence type="ECO:0000313" key="9">
    <source>
        <dbReference type="Proteomes" id="UP000095038"/>
    </source>
</evidence>
<evidence type="ECO:0000256" key="1">
    <source>
        <dbReference type="ARBA" id="ARBA00004123"/>
    </source>
</evidence>
<gene>
    <name evidence="8" type="ORF">ASCRUDRAFT_74701</name>
</gene>
<evidence type="ECO:0000256" key="2">
    <source>
        <dbReference type="ARBA" id="ARBA00022969"/>
    </source>
</evidence>
<dbReference type="Gene3D" id="2.60.40.3960">
    <property type="entry name" value="Velvet domain"/>
    <property type="match status" value="2"/>
</dbReference>
<dbReference type="Pfam" id="PF11754">
    <property type="entry name" value="Velvet"/>
    <property type="match status" value="1"/>
</dbReference>
<reference evidence="9" key="1">
    <citation type="submission" date="2016-05" db="EMBL/GenBank/DDBJ databases">
        <title>Comparative genomics of biotechnologically important yeasts.</title>
        <authorList>
            <consortium name="DOE Joint Genome Institute"/>
            <person name="Riley R."/>
            <person name="Haridas S."/>
            <person name="Wolfe K.H."/>
            <person name="Lopes M.R."/>
            <person name="Hittinger C.T."/>
            <person name="Goker M."/>
            <person name="Salamov A."/>
            <person name="Wisecaver J."/>
            <person name="Long T.M."/>
            <person name="Aerts A.L."/>
            <person name="Barry K."/>
            <person name="Choi C."/>
            <person name="Clum A."/>
            <person name="Coughlan A.Y."/>
            <person name="Deshpande S."/>
            <person name="Douglass A.P."/>
            <person name="Hanson S.J."/>
            <person name="Klenk H.-P."/>
            <person name="Labutti K."/>
            <person name="Lapidus A."/>
            <person name="Lindquist E."/>
            <person name="Lipzen A."/>
            <person name="Meier-Kolthoff J.P."/>
            <person name="Ohm R.A."/>
            <person name="Otillar R.P."/>
            <person name="Pangilinan J."/>
            <person name="Peng Y."/>
            <person name="Rokas A."/>
            <person name="Rosa C.A."/>
            <person name="Scheuner C."/>
            <person name="Sibirny A.A."/>
            <person name="Slot J.C."/>
            <person name="Stielow J.B."/>
            <person name="Sun H."/>
            <person name="Kurtzman C.P."/>
            <person name="Blackwell M."/>
            <person name="Grigoriev I.V."/>
            <person name="Jeffries T.W."/>
        </authorList>
    </citation>
    <scope>NUCLEOTIDE SEQUENCE [LARGE SCALE GENOMIC DNA]</scope>
    <source>
        <strain evidence="9">DSM 1968</strain>
    </source>
</reference>
<protein>
    <recommendedName>
        <fullName evidence="7">Velvet domain-containing protein</fullName>
    </recommendedName>
</protein>
<dbReference type="PROSITE" id="PS51821">
    <property type="entry name" value="VELVET"/>
    <property type="match status" value="1"/>
</dbReference>
<evidence type="ECO:0000256" key="3">
    <source>
        <dbReference type="ARBA" id="ARBA00023015"/>
    </source>
</evidence>
<proteinExistence type="inferred from homology"/>
<feature type="domain" description="Velvet" evidence="7">
    <location>
        <begin position="28"/>
        <end position="358"/>
    </location>
</feature>
<dbReference type="GO" id="GO:0005634">
    <property type="term" value="C:nucleus"/>
    <property type="evidence" value="ECO:0007669"/>
    <property type="project" value="UniProtKB-SubCell"/>
</dbReference>
<sequence>MNFNFNTFNQNNHIVNPNPNSNLLGSPSDPFIYELKVVQQPIRGRMCGLGDKDRRPLTPLPCVRLLIKDSRTGLEVPAFQIADQYLASLVLSTELWSWDGKINLTIVQNDYDFTNNRFFADKNSIGFSSNSPNPANQSVFQMPSNYQFFNSTLNPNLNPHFNLNAMVNPQMMVGASTNQQPFYSSSNPNMPPPQVPTSIPNPMNLNQPVQFNQFNQFNQQNQNLNIQPNLINQPTQPIKPTPTQGNQYSTLISKAQLTRNLVGNTISNARKLHDDKGVLGIWFIFPDISIRIEGQYRIKFLLSRINANLVSPSPASCIITNTYSDIFQIYSAKKFPGVLPTTALNKAFVTQGFKISLKKK</sequence>
<dbReference type="InterPro" id="IPR038491">
    <property type="entry name" value="Velvet_dom_sf"/>
</dbReference>